<dbReference type="PROSITE" id="PS51257">
    <property type="entry name" value="PROKAR_LIPOPROTEIN"/>
    <property type="match status" value="1"/>
</dbReference>
<reference evidence="1 2" key="1">
    <citation type="submission" date="2023-12" db="EMBL/GenBank/DDBJ databases">
        <title>Novel species of the genus Arcicella isolated from rivers.</title>
        <authorList>
            <person name="Lu H."/>
        </authorList>
    </citation>
    <scope>NUCLEOTIDE SEQUENCE [LARGE SCALE GENOMIC DNA]</scope>
    <source>
        <strain evidence="1 2">LMG 21963</strain>
    </source>
</reference>
<proteinExistence type="predicted"/>
<evidence type="ECO:0000313" key="1">
    <source>
        <dbReference type="EMBL" id="MEA5258469.1"/>
    </source>
</evidence>
<evidence type="ECO:0000313" key="2">
    <source>
        <dbReference type="Proteomes" id="UP001304671"/>
    </source>
</evidence>
<sequence length="182" mass="21653">MKNILIILSVFVLLFSCNSKKYQTSEYFSSIEQDTLLTNIITYIYLPAPGANNTTKFETRFRSFYVKALPFFKIQNYYQTEDGWNYVFLIRPVSSSPVFRRGVLAKFKLKEGSLMPESFEEIINTPHLREEQVKERGGFLFRELIKNGNIDKYMPMKQYIEWPDEHLQYNKVTHEWVTVKPY</sequence>
<keyword evidence="2" id="KW-1185">Reference proteome</keyword>
<evidence type="ECO:0008006" key="3">
    <source>
        <dbReference type="Google" id="ProtNLM"/>
    </source>
</evidence>
<comment type="caution">
    <text evidence="1">The sequence shown here is derived from an EMBL/GenBank/DDBJ whole genome shotgun (WGS) entry which is preliminary data.</text>
</comment>
<dbReference type="EMBL" id="JAYFUL010000017">
    <property type="protein sequence ID" value="MEA5258469.1"/>
    <property type="molecule type" value="Genomic_DNA"/>
</dbReference>
<accession>A0ABU5QP80</accession>
<organism evidence="1 2">
    <name type="scientific">Arcicella aquatica</name>
    <dbReference type="NCBI Taxonomy" id="217141"/>
    <lineage>
        <taxon>Bacteria</taxon>
        <taxon>Pseudomonadati</taxon>
        <taxon>Bacteroidota</taxon>
        <taxon>Cytophagia</taxon>
        <taxon>Cytophagales</taxon>
        <taxon>Flectobacillaceae</taxon>
        <taxon>Arcicella</taxon>
    </lineage>
</organism>
<protein>
    <recommendedName>
        <fullName evidence="3">Lipoprotein</fullName>
    </recommendedName>
</protein>
<dbReference type="RefSeq" id="WP_323249587.1">
    <property type="nucleotide sequence ID" value="NZ_JAYFUL010000017.1"/>
</dbReference>
<dbReference type="Proteomes" id="UP001304671">
    <property type="component" value="Unassembled WGS sequence"/>
</dbReference>
<gene>
    <name evidence="1" type="ORF">VB264_11805</name>
</gene>
<name>A0ABU5QP80_9BACT</name>